<reference evidence="2" key="1">
    <citation type="journal article" date="2019" name="IScience">
        <title>Narwhal Genome Reveals Long-Term Low Genetic Diversity despite Current Large Abundance Size.</title>
        <authorList>
            <person name="Westbury M.V."/>
            <person name="Petersen B."/>
            <person name="Garde E."/>
            <person name="Heide-Jorgensen M.P."/>
            <person name="Lorenzen E.D."/>
        </authorList>
    </citation>
    <scope>NUCLEOTIDE SEQUENCE [LARGE SCALE GENOMIC DNA]</scope>
</reference>
<sequence>MQILHRSDRERIDVKFNRSHVFGSPFKVRVREHRQARNPVLVYPYGSGFEGGTTGPHHQNNGQDLDVSFSIIKNFGKNIILSGFVKSFHTNSNVCSHLPNTIKGVPFGFYYKTGSVCTPFSINIDILNKDPFIPNELWIWVYLNGTNCICYKYSVSQI</sequence>
<protein>
    <submittedName>
        <fullName evidence="1">Uncharacterized protein</fullName>
    </submittedName>
</protein>
<feature type="non-terminal residue" evidence="1">
    <location>
        <position position="158"/>
    </location>
</feature>
<proteinExistence type="predicted"/>
<comment type="caution">
    <text evidence="1">The sequence shown here is derived from an EMBL/GenBank/DDBJ whole genome shotgun (WGS) entry which is preliminary data.</text>
</comment>
<evidence type="ECO:0000313" key="1">
    <source>
        <dbReference type="EMBL" id="TKC39985.1"/>
    </source>
</evidence>
<gene>
    <name evidence="1" type="ORF">EI555_020551</name>
</gene>
<name>A0A4U1ETH1_MONMO</name>
<dbReference type="Proteomes" id="UP000308365">
    <property type="component" value="Unassembled WGS sequence"/>
</dbReference>
<dbReference type="EMBL" id="RWIC01000815">
    <property type="protein sequence ID" value="TKC39985.1"/>
    <property type="molecule type" value="Genomic_DNA"/>
</dbReference>
<accession>A0A4U1ETH1</accession>
<organism evidence="1 2">
    <name type="scientific">Monodon monoceros</name>
    <name type="common">Narwhal</name>
    <name type="synonym">Ceratodon monodon</name>
    <dbReference type="NCBI Taxonomy" id="40151"/>
    <lineage>
        <taxon>Eukaryota</taxon>
        <taxon>Metazoa</taxon>
        <taxon>Chordata</taxon>
        <taxon>Craniata</taxon>
        <taxon>Vertebrata</taxon>
        <taxon>Euteleostomi</taxon>
        <taxon>Mammalia</taxon>
        <taxon>Eutheria</taxon>
        <taxon>Laurasiatheria</taxon>
        <taxon>Artiodactyla</taxon>
        <taxon>Whippomorpha</taxon>
        <taxon>Cetacea</taxon>
        <taxon>Odontoceti</taxon>
        <taxon>Monodontidae</taxon>
        <taxon>Monodon</taxon>
    </lineage>
</organism>
<dbReference type="AlphaFoldDB" id="A0A4U1ETH1"/>
<evidence type="ECO:0000313" key="2">
    <source>
        <dbReference type="Proteomes" id="UP000308365"/>
    </source>
</evidence>